<dbReference type="Gene3D" id="3.40.630.30">
    <property type="match status" value="1"/>
</dbReference>
<evidence type="ECO:0000313" key="4">
    <source>
        <dbReference type="EMBL" id="QQM97980.1"/>
    </source>
</evidence>
<reference evidence="2 9" key="4">
    <citation type="submission" date="2018-11" db="EMBL/GenBank/DDBJ databases">
        <authorList>
            <consortium name="Veterinary Laboratory Investigation and Response Network"/>
        </authorList>
    </citation>
    <scope>NUCLEOTIDE SEQUENCE [LARGE SCALE GENOMIC DNA]</scope>
    <source>
        <strain evidence="2 9">SPSE-18-VL-LA-PA-Ryan-0021</strain>
    </source>
</reference>
<dbReference type="AlphaFoldDB" id="A0A166MHS9"/>
<proteinExistence type="predicted"/>
<evidence type="ECO:0000313" key="2">
    <source>
        <dbReference type="EMBL" id="EGQ4385980.1"/>
    </source>
</evidence>
<evidence type="ECO:0000313" key="3">
    <source>
        <dbReference type="EMBL" id="PWZ94448.1"/>
    </source>
</evidence>
<dbReference type="Proteomes" id="UP000256409">
    <property type="component" value="Unassembled WGS sequence"/>
</dbReference>
<dbReference type="EMBL" id="AAXKXX010000033">
    <property type="protein sequence ID" value="EGQ4385980.1"/>
    <property type="molecule type" value="Genomic_DNA"/>
</dbReference>
<evidence type="ECO:0000313" key="5">
    <source>
        <dbReference type="EMBL" id="REA80964.1"/>
    </source>
</evidence>
<dbReference type="PROSITE" id="PS51186">
    <property type="entry name" value="GNAT"/>
    <property type="match status" value="1"/>
</dbReference>
<accession>A0A166MHS9</accession>
<reference evidence="5" key="2">
    <citation type="journal article" date="2018" name="Vet. Microbiol.">
        <title>Methicillin-resistant staphylococci amongst veterinary personnel, personnel-owned pets, patients and the hospital environment of two small animal veterinary hospitals.</title>
        <authorList>
            <person name="Worthing K.A."/>
            <person name="Brown J."/>
            <person name="Gerber L."/>
            <person name="Abraham S."/>
            <person name="Trott D."/>
            <person name="Norris J.M."/>
        </authorList>
    </citation>
    <scope>NUCLEOTIDE SEQUENCE</scope>
    <source>
        <strain evidence="5">ST496-2</strain>
    </source>
</reference>
<evidence type="ECO:0000313" key="8">
    <source>
        <dbReference type="Proteomes" id="UP000595859"/>
    </source>
</evidence>
<dbReference type="OrthoDB" id="9797178at2"/>
<dbReference type="EMBL" id="QEIV01002035">
    <property type="protein sequence ID" value="PWZ94448.1"/>
    <property type="molecule type" value="Genomic_DNA"/>
</dbReference>
<evidence type="ECO:0000259" key="1">
    <source>
        <dbReference type="PROSITE" id="PS51186"/>
    </source>
</evidence>
<reference evidence="3 6" key="1">
    <citation type="journal article" date="2018" name="Vet. Microbiol.">
        <title>Clonal diversity and geographic distribution of methicillin-resistant Staphylococcus pseudintermedius from Australian animals: Discovery of novel sequence types.</title>
        <authorList>
            <person name="Worthing K.A."/>
            <person name="Abraham S."/>
            <person name="Coombs G.W."/>
            <person name="Pang S."/>
            <person name="Saputra S."/>
            <person name="Jordan D."/>
            <person name="Trott D.J."/>
            <person name="Norris J.M."/>
        </authorList>
    </citation>
    <scope>NUCLEOTIDE SEQUENCE [LARGE SCALE GENOMIC DNA]</scope>
    <source>
        <strain evidence="3 6">ST71 3</strain>
    </source>
</reference>
<organism evidence="5 7">
    <name type="scientific">Staphylococcus pseudintermedius</name>
    <dbReference type="NCBI Taxonomy" id="283734"/>
    <lineage>
        <taxon>Bacteria</taxon>
        <taxon>Bacillati</taxon>
        <taxon>Bacillota</taxon>
        <taxon>Bacilli</taxon>
        <taxon>Bacillales</taxon>
        <taxon>Staphylococcaceae</taxon>
        <taxon>Staphylococcus</taxon>
        <taxon>Staphylococcus intermedius group</taxon>
    </lineage>
</organism>
<dbReference type="eggNOG" id="COG3153">
    <property type="taxonomic scope" value="Bacteria"/>
</dbReference>
<dbReference type="OMA" id="KEDYREY"/>
<dbReference type="InterPro" id="IPR000182">
    <property type="entry name" value="GNAT_dom"/>
</dbReference>
<feature type="domain" description="N-acetyltransferase" evidence="1">
    <location>
        <begin position="3"/>
        <end position="159"/>
    </location>
</feature>
<dbReference type="SUPFAM" id="SSF55729">
    <property type="entry name" value="Acyl-CoA N-acyltransferases (Nat)"/>
    <property type="match status" value="1"/>
</dbReference>
<reference evidence="4 8" key="5">
    <citation type="submission" date="2020-12" db="EMBL/GenBank/DDBJ databases">
        <title>Whole genome sequencing and de novo assembly of Staphylococcus pseudintermedius: a novel pangenome approach to unravel pathogenesis of canine pyoderma.</title>
        <authorList>
            <person name="Ferrer L."/>
            <person name="Perez D."/>
            <person name="Fonticoba R."/>
            <person name="Vines J."/>
            <person name="Fabregas N."/>
            <person name="Madronero S."/>
            <person name="Meroni G."/>
            <person name="Martino P."/>
            <person name="Martinez S."/>
            <person name="Cusco A."/>
            <person name="Migura L."/>
            <person name="Francino O."/>
        </authorList>
    </citation>
    <scope>NUCLEOTIDE SEQUENCE [LARGE SCALE GENOMIC DNA]</scope>
    <source>
        <strain evidence="4 8">HSP080</strain>
    </source>
</reference>
<sequence>MSIFLSTPTENDYEATYEMLANAFEDVPESDHQEHHLVKRLRLSPNYRYELEVVAKTDEGDIIGHGMCSEVTIQNDDTTYTALALAPLAVVAEYRNKGIGRALVQALEERAFAENYTTIVVLGHADYYQKLGYEEAIRHHILAPFDVPSENYRVKFLWDTLEDPPNGKVIYPEAFFE</sequence>
<keyword evidence="9" id="KW-1185">Reference proteome</keyword>
<dbReference type="EMBL" id="QQPC01000056">
    <property type="protein sequence ID" value="REA80964.1"/>
    <property type="molecule type" value="Genomic_DNA"/>
</dbReference>
<dbReference type="STRING" id="937773.SPSINT_0139"/>
<dbReference type="Proteomes" id="UP000600220">
    <property type="component" value="Unassembled WGS sequence"/>
</dbReference>
<dbReference type="InterPro" id="IPR016181">
    <property type="entry name" value="Acyl_CoA_acyltransferase"/>
</dbReference>
<dbReference type="CDD" id="cd04301">
    <property type="entry name" value="NAT_SF"/>
    <property type="match status" value="1"/>
</dbReference>
<reference evidence="7" key="3">
    <citation type="journal article" date="2018" name="Vet. Microbiol.">
        <title>Molecular epidemiology of methicillin-resistant staphylococci amongst veterinary personnel, personnel-owned pets, patients and the hospital environment of two companion animal veterinary hospitals.</title>
        <authorList>
            <person name="Worthing K.A."/>
            <person name="Brown J."/>
            <person name="Gerber L."/>
            <person name="Abraham S."/>
            <person name="Trott D."/>
            <person name="Norris J.M."/>
        </authorList>
    </citation>
    <scope>NUCLEOTIDE SEQUENCE [LARGE SCALE GENOMIC DNA]</scope>
    <source>
        <strain evidence="7">ST496-2</strain>
    </source>
</reference>
<gene>
    <name evidence="3" type="ORF">DD924_17430</name>
    <name evidence="5" type="ORF">DV961_08615</name>
    <name evidence="2" type="ORF">EGV54_13050</name>
    <name evidence="4" type="ORF">JGZ15_11245</name>
</gene>
<dbReference type="Proteomes" id="UP000595859">
    <property type="component" value="Chromosome"/>
</dbReference>
<dbReference type="RefSeq" id="WP_014614829.1">
    <property type="nucleotide sequence ID" value="NZ_AP019372.1"/>
</dbReference>
<evidence type="ECO:0000313" key="7">
    <source>
        <dbReference type="Proteomes" id="UP000256409"/>
    </source>
</evidence>
<evidence type="ECO:0000313" key="6">
    <source>
        <dbReference type="Proteomes" id="UP000246351"/>
    </source>
</evidence>
<dbReference type="EMBL" id="CP066884">
    <property type="protein sequence ID" value="QQM97980.1"/>
    <property type="molecule type" value="Genomic_DNA"/>
</dbReference>
<protein>
    <submittedName>
        <fullName evidence="5">N-acetyltransferase</fullName>
    </submittedName>
</protein>
<keyword evidence="5" id="KW-0808">Transferase</keyword>
<dbReference type="Proteomes" id="UP000246351">
    <property type="component" value="Unassembled WGS sequence"/>
</dbReference>
<name>A0A166MHS9_STAPS</name>
<dbReference type="Pfam" id="PF00583">
    <property type="entry name" value="Acetyltransf_1"/>
    <property type="match status" value="1"/>
</dbReference>
<evidence type="ECO:0000313" key="9">
    <source>
        <dbReference type="Proteomes" id="UP000600220"/>
    </source>
</evidence>
<dbReference type="GO" id="GO:0016747">
    <property type="term" value="F:acyltransferase activity, transferring groups other than amino-acyl groups"/>
    <property type="evidence" value="ECO:0007669"/>
    <property type="project" value="InterPro"/>
</dbReference>